<dbReference type="PROSITE" id="PS50089">
    <property type="entry name" value="ZF_RING_2"/>
    <property type="match status" value="1"/>
</dbReference>
<keyword evidence="2 4" id="KW-0863">Zinc-finger</keyword>
<feature type="transmembrane region" description="Helical" evidence="5">
    <location>
        <begin position="18"/>
        <end position="41"/>
    </location>
</feature>
<gene>
    <name evidence="7" type="ORF">P154DRAFT_529621</name>
</gene>
<evidence type="ECO:0000259" key="6">
    <source>
        <dbReference type="PROSITE" id="PS50089"/>
    </source>
</evidence>
<dbReference type="GO" id="GO:0016567">
    <property type="term" value="P:protein ubiquitination"/>
    <property type="evidence" value="ECO:0007669"/>
    <property type="project" value="TreeGrafter"/>
</dbReference>
<dbReference type="Pfam" id="PF13639">
    <property type="entry name" value="zf-RING_2"/>
    <property type="match status" value="1"/>
</dbReference>
<organism evidence="7 8">
    <name type="scientific">Amniculicola lignicola CBS 123094</name>
    <dbReference type="NCBI Taxonomy" id="1392246"/>
    <lineage>
        <taxon>Eukaryota</taxon>
        <taxon>Fungi</taxon>
        <taxon>Dikarya</taxon>
        <taxon>Ascomycota</taxon>
        <taxon>Pezizomycotina</taxon>
        <taxon>Dothideomycetes</taxon>
        <taxon>Pleosporomycetidae</taxon>
        <taxon>Pleosporales</taxon>
        <taxon>Amniculicolaceae</taxon>
        <taxon>Amniculicola</taxon>
    </lineage>
</organism>
<dbReference type="Gene3D" id="3.30.40.10">
    <property type="entry name" value="Zinc/RING finger domain, C3HC4 (zinc finger)"/>
    <property type="match status" value="1"/>
</dbReference>
<feature type="domain" description="RING-type" evidence="6">
    <location>
        <begin position="90"/>
        <end position="132"/>
    </location>
</feature>
<reference evidence="7" key="1">
    <citation type="journal article" date="2020" name="Stud. Mycol.">
        <title>101 Dothideomycetes genomes: a test case for predicting lifestyles and emergence of pathogens.</title>
        <authorList>
            <person name="Haridas S."/>
            <person name="Albert R."/>
            <person name="Binder M."/>
            <person name="Bloem J."/>
            <person name="Labutti K."/>
            <person name="Salamov A."/>
            <person name="Andreopoulos B."/>
            <person name="Baker S."/>
            <person name="Barry K."/>
            <person name="Bills G."/>
            <person name="Bluhm B."/>
            <person name="Cannon C."/>
            <person name="Castanera R."/>
            <person name="Culley D."/>
            <person name="Daum C."/>
            <person name="Ezra D."/>
            <person name="Gonzalez J."/>
            <person name="Henrissat B."/>
            <person name="Kuo A."/>
            <person name="Liang C."/>
            <person name="Lipzen A."/>
            <person name="Lutzoni F."/>
            <person name="Magnuson J."/>
            <person name="Mondo S."/>
            <person name="Nolan M."/>
            <person name="Ohm R."/>
            <person name="Pangilinan J."/>
            <person name="Park H.-J."/>
            <person name="Ramirez L."/>
            <person name="Alfaro M."/>
            <person name="Sun H."/>
            <person name="Tritt A."/>
            <person name="Yoshinaga Y."/>
            <person name="Zwiers L.-H."/>
            <person name="Turgeon B."/>
            <person name="Goodwin S."/>
            <person name="Spatafora J."/>
            <person name="Crous P."/>
            <person name="Grigoriev I."/>
        </authorList>
    </citation>
    <scope>NUCLEOTIDE SEQUENCE</scope>
    <source>
        <strain evidence="7">CBS 123094</strain>
    </source>
</reference>
<dbReference type="InterPro" id="IPR013083">
    <property type="entry name" value="Znf_RING/FYVE/PHD"/>
</dbReference>
<evidence type="ECO:0000256" key="5">
    <source>
        <dbReference type="SAM" id="Phobius"/>
    </source>
</evidence>
<evidence type="ECO:0000256" key="1">
    <source>
        <dbReference type="ARBA" id="ARBA00022723"/>
    </source>
</evidence>
<dbReference type="PANTHER" id="PTHR45969">
    <property type="entry name" value="RING ZINC FINGER PROTEIN-RELATED"/>
    <property type="match status" value="1"/>
</dbReference>
<dbReference type="OrthoDB" id="8062037at2759"/>
<keyword evidence="5" id="KW-1133">Transmembrane helix</keyword>
<name>A0A6A5WY08_9PLEO</name>
<dbReference type="GO" id="GO:0008270">
    <property type="term" value="F:zinc ion binding"/>
    <property type="evidence" value="ECO:0007669"/>
    <property type="project" value="UniProtKB-KW"/>
</dbReference>
<keyword evidence="8" id="KW-1185">Reference proteome</keyword>
<dbReference type="SUPFAM" id="SSF57850">
    <property type="entry name" value="RING/U-box"/>
    <property type="match status" value="1"/>
</dbReference>
<dbReference type="EMBL" id="ML977559">
    <property type="protein sequence ID" value="KAF2006582.1"/>
    <property type="molecule type" value="Genomic_DNA"/>
</dbReference>
<sequence>MANDTESDGISLGKDNSIAIAIILPSLFAIVLVILVAMIAGEESAASKEERRKKRMAKLNSSAKPQHFVDWAAKLRDEHPDASFAMNPICVICLDQIEDAAQIRGLGCLHVFHQECLDDWFNRFNEFCPLCHRPIIEGVKLVEKRPRETSPTPLAFMV</sequence>
<evidence type="ECO:0000313" key="8">
    <source>
        <dbReference type="Proteomes" id="UP000799779"/>
    </source>
</evidence>
<dbReference type="GO" id="GO:0061630">
    <property type="term" value="F:ubiquitin protein ligase activity"/>
    <property type="evidence" value="ECO:0007669"/>
    <property type="project" value="TreeGrafter"/>
</dbReference>
<accession>A0A6A5WY08</accession>
<dbReference type="Proteomes" id="UP000799779">
    <property type="component" value="Unassembled WGS sequence"/>
</dbReference>
<dbReference type="InterPro" id="IPR001841">
    <property type="entry name" value="Znf_RING"/>
</dbReference>
<evidence type="ECO:0000313" key="7">
    <source>
        <dbReference type="EMBL" id="KAF2006582.1"/>
    </source>
</evidence>
<evidence type="ECO:0000256" key="3">
    <source>
        <dbReference type="ARBA" id="ARBA00022833"/>
    </source>
</evidence>
<keyword evidence="5" id="KW-0812">Transmembrane</keyword>
<protein>
    <recommendedName>
        <fullName evidence="6">RING-type domain-containing protein</fullName>
    </recommendedName>
</protein>
<dbReference type="PANTHER" id="PTHR45969:SF69">
    <property type="entry name" value="FINGER DOMAIN PROTEIN, PUTATIVE (AFU_ORTHOLOGUE AFUA_3G12190)-RELATED"/>
    <property type="match status" value="1"/>
</dbReference>
<dbReference type="AlphaFoldDB" id="A0A6A5WY08"/>
<dbReference type="InterPro" id="IPR011016">
    <property type="entry name" value="Znf_RING-CH"/>
</dbReference>
<keyword evidence="1" id="KW-0479">Metal-binding</keyword>
<dbReference type="SMART" id="SM00184">
    <property type="entry name" value="RING"/>
    <property type="match status" value="1"/>
</dbReference>
<keyword evidence="5" id="KW-0472">Membrane</keyword>
<dbReference type="SMART" id="SM00744">
    <property type="entry name" value="RINGv"/>
    <property type="match status" value="1"/>
</dbReference>
<evidence type="ECO:0000256" key="2">
    <source>
        <dbReference type="ARBA" id="ARBA00022771"/>
    </source>
</evidence>
<evidence type="ECO:0000256" key="4">
    <source>
        <dbReference type="PROSITE-ProRule" id="PRU00175"/>
    </source>
</evidence>
<proteinExistence type="predicted"/>
<keyword evidence="3" id="KW-0862">Zinc</keyword>